<dbReference type="EMBL" id="SHBJ01000001">
    <property type="protein sequence ID" value="RZO29273.1"/>
    <property type="molecule type" value="Genomic_DNA"/>
</dbReference>
<accession>A0A520N712</accession>
<organism evidence="1 2">
    <name type="scientific">SAR86 cluster bacterium</name>
    <dbReference type="NCBI Taxonomy" id="2030880"/>
    <lineage>
        <taxon>Bacteria</taxon>
        <taxon>Pseudomonadati</taxon>
        <taxon>Pseudomonadota</taxon>
        <taxon>Gammaproteobacteria</taxon>
        <taxon>SAR86 cluster</taxon>
    </lineage>
</organism>
<proteinExistence type="predicted"/>
<dbReference type="Proteomes" id="UP000315283">
    <property type="component" value="Unassembled WGS sequence"/>
</dbReference>
<dbReference type="InterPro" id="IPR029058">
    <property type="entry name" value="AB_hydrolase_fold"/>
</dbReference>
<dbReference type="Pfam" id="PF11288">
    <property type="entry name" value="DUF3089"/>
    <property type="match status" value="1"/>
</dbReference>
<comment type="caution">
    <text evidence="1">The sequence shown here is derived from an EMBL/GenBank/DDBJ whole genome shotgun (WGS) entry which is preliminary data.</text>
</comment>
<dbReference type="InterPro" id="IPR021440">
    <property type="entry name" value="DUF3089"/>
</dbReference>
<dbReference type="Gene3D" id="3.40.50.1820">
    <property type="entry name" value="alpha/beta hydrolase"/>
    <property type="match status" value="1"/>
</dbReference>
<name>A0A520N712_9GAMM</name>
<dbReference type="SUPFAM" id="SSF53474">
    <property type="entry name" value="alpha/beta-Hydrolases"/>
    <property type="match status" value="1"/>
</dbReference>
<evidence type="ECO:0000313" key="1">
    <source>
        <dbReference type="EMBL" id="RZO29273.1"/>
    </source>
</evidence>
<evidence type="ECO:0000313" key="2">
    <source>
        <dbReference type="Proteomes" id="UP000315283"/>
    </source>
</evidence>
<dbReference type="AlphaFoldDB" id="A0A520N712"/>
<reference evidence="1 2" key="1">
    <citation type="submission" date="2019-02" db="EMBL/GenBank/DDBJ databases">
        <title>Prokaryotic population dynamics and viral predation in marine succession experiment using metagenomics: the confinement effect.</title>
        <authorList>
            <person name="Haro-Moreno J.M."/>
            <person name="Rodriguez-Valera F."/>
            <person name="Lopez-Perez M."/>
        </authorList>
    </citation>
    <scope>NUCLEOTIDE SEQUENCE [LARGE SCALE GENOMIC DNA]</scope>
    <source>
        <strain evidence="1">MED-G164</strain>
    </source>
</reference>
<gene>
    <name evidence="1" type="ORF">EVA97_00080</name>
</gene>
<protein>
    <submittedName>
        <fullName evidence="1">DUF3089 domain-containing protein</fullName>
    </submittedName>
</protein>
<sequence>MSDKNTLKLLELIKPSTDFSITTSPPTPDYSDLSNWAATPCTEGQQFYVPGESYEVKKDNNDVNVFYIHPTGFYEKNWNSDMDKNKSAYERTEIMLGNQASVFNDSCNIYAPEYRQATYYSFFDREDNGRKALDLAYSDIESAFKYFINHINEAKPFIIYAHSQGALHAQRLINNLIDNTKLQNLFICGYIIGYMIPEKYYGDLFPNIRRSSSYNDYNCIVSWSTVVEGFKRNREKTLFWRPDTWSMELMKQKVISTNPFSWLNDNDWHYDAFNKSIINKANNYDFTDRLRPEHTGTKKSIGLTRIQGFEACINNESGLIETKGPLIDNIKKMKFFNGDLHPFDVMLFWGTLRQNIKDRIDAYSRSLLND</sequence>